<dbReference type="Proteomes" id="UP001597168">
    <property type="component" value="Unassembled WGS sequence"/>
</dbReference>
<evidence type="ECO:0000259" key="5">
    <source>
        <dbReference type="Pfam" id="PF13354"/>
    </source>
</evidence>
<proteinExistence type="predicted"/>
<feature type="region of interest" description="Disordered" evidence="3">
    <location>
        <begin position="25"/>
        <end position="59"/>
    </location>
</feature>
<evidence type="ECO:0000256" key="1">
    <source>
        <dbReference type="ARBA" id="ARBA00018879"/>
    </source>
</evidence>
<dbReference type="InterPro" id="IPR045155">
    <property type="entry name" value="Beta-lactam_cat"/>
</dbReference>
<dbReference type="RefSeq" id="WP_380724985.1">
    <property type="nucleotide sequence ID" value="NZ_JBHTLK010000112.1"/>
</dbReference>
<dbReference type="InterPro" id="IPR012338">
    <property type="entry name" value="Beta-lactam/transpept-like"/>
</dbReference>
<dbReference type="PROSITE" id="PS51318">
    <property type="entry name" value="TAT"/>
    <property type="match status" value="1"/>
</dbReference>
<dbReference type="SUPFAM" id="SSF56601">
    <property type="entry name" value="beta-lactamase/transpeptidase-like"/>
    <property type="match status" value="1"/>
</dbReference>
<dbReference type="PANTHER" id="PTHR35333:SF3">
    <property type="entry name" value="BETA-LACTAMASE-TYPE TRANSPEPTIDASE FOLD CONTAINING PROTEIN"/>
    <property type="match status" value="1"/>
</dbReference>
<keyword evidence="6" id="KW-0378">Hydrolase</keyword>
<protein>
    <recommendedName>
        <fullName evidence="1">Beta-lactamase</fullName>
    </recommendedName>
    <alternativeName>
        <fullName evidence="2">Penicillinase</fullName>
    </alternativeName>
</protein>
<reference evidence="7" key="1">
    <citation type="journal article" date="2019" name="Int. J. Syst. Evol. Microbiol.">
        <title>The Global Catalogue of Microorganisms (GCM) 10K type strain sequencing project: providing services to taxonomists for standard genome sequencing and annotation.</title>
        <authorList>
            <consortium name="The Broad Institute Genomics Platform"/>
            <consortium name="The Broad Institute Genome Sequencing Center for Infectious Disease"/>
            <person name="Wu L."/>
            <person name="Ma J."/>
        </authorList>
    </citation>
    <scope>NUCLEOTIDE SEQUENCE [LARGE SCALE GENOMIC DNA]</scope>
    <source>
        <strain evidence="7">CCUG 60214</strain>
    </source>
</reference>
<name>A0ABW3QXV7_9PSEU</name>
<dbReference type="EMBL" id="JBHTLK010000112">
    <property type="protein sequence ID" value="MFD1149581.1"/>
    <property type="molecule type" value="Genomic_DNA"/>
</dbReference>
<accession>A0ABW3QXV7</accession>
<feature type="region of interest" description="Disordered" evidence="3">
    <location>
        <begin position="98"/>
        <end position="118"/>
    </location>
</feature>
<keyword evidence="4" id="KW-0732">Signal</keyword>
<feature type="chain" id="PRO_5047501922" description="Beta-lactamase" evidence="4">
    <location>
        <begin position="33"/>
        <end position="505"/>
    </location>
</feature>
<evidence type="ECO:0000256" key="3">
    <source>
        <dbReference type="SAM" id="MobiDB-lite"/>
    </source>
</evidence>
<comment type="caution">
    <text evidence="6">The sequence shown here is derived from an EMBL/GenBank/DDBJ whole genome shotgun (WGS) entry which is preliminary data.</text>
</comment>
<evidence type="ECO:0000313" key="6">
    <source>
        <dbReference type="EMBL" id="MFD1149581.1"/>
    </source>
</evidence>
<evidence type="ECO:0000256" key="4">
    <source>
        <dbReference type="SAM" id="SignalP"/>
    </source>
</evidence>
<sequence length="505" mass="54414">MRTFRRGLLAATALVAATAVSGATATAPAAGADPTAVTDPKTVADPTAVTDSRTATDPVTQAAVAHPDEVSARLAEALRQAVVAQDFKDVLDLTPPDQVAASKAGAPEKYDSVAGEPERRLSAAAARPLHQMPNLDLTVIELGRYGTPLGMADVLLSPQYPNGVVVPLDRRTLSTDQVRYRWWDDTEWDVNGGRGTRDVLAGRENAPIDFSSPYPASVLKLMVGFGVLRLADQGRINLDSVYDYRPVTINPACGGASSRVVRRHFDDMITKSQNESTCALIKLLHDLRAWDEVNRTFVELGLPTLMVTGTNPDNGGRWIGSNMSSIDTAKLLLLVNGGHGTLWTTPAGRAVTRHVLSDASRAQFLKSLYDQGHNEMLSTTNWCGRGYPVQGIRQVTPPRWVKPDGTMTVGAAVYDRDVRPCDAVAEVRFGHKTGWVDTTGSDAGIVRSLPGKEPRNYIVVAFSNLGTDYVDTYRPADPPGVFPVLYTEKYAKLGAAVDRIVAGLR</sequence>
<dbReference type="InterPro" id="IPR006311">
    <property type="entry name" value="TAT_signal"/>
</dbReference>
<feature type="compositionally biased region" description="Low complexity" evidence="3">
    <location>
        <begin position="25"/>
        <end position="40"/>
    </location>
</feature>
<gene>
    <name evidence="6" type="ORF">ACFQ3T_20800</name>
</gene>
<evidence type="ECO:0000256" key="2">
    <source>
        <dbReference type="ARBA" id="ARBA00030171"/>
    </source>
</evidence>
<dbReference type="Pfam" id="PF13354">
    <property type="entry name" value="Beta-lactamase2"/>
    <property type="match status" value="1"/>
</dbReference>
<dbReference type="PANTHER" id="PTHR35333">
    <property type="entry name" value="BETA-LACTAMASE"/>
    <property type="match status" value="1"/>
</dbReference>
<dbReference type="Gene3D" id="3.40.710.10">
    <property type="entry name" value="DD-peptidase/beta-lactamase superfamily"/>
    <property type="match status" value="1"/>
</dbReference>
<organism evidence="6 7">
    <name type="scientific">Saccharothrix hoggarensis</name>
    <dbReference type="NCBI Taxonomy" id="913853"/>
    <lineage>
        <taxon>Bacteria</taxon>
        <taxon>Bacillati</taxon>
        <taxon>Actinomycetota</taxon>
        <taxon>Actinomycetes</taxon>
        <taxon>Pseudonocardiales</taxon>
        <taxon>Pseudonocardiaceae</taxon>
        <taxon>Saccharothrix</taxon>
    </lineage>
</organism>
<feature type="compositionally biased region" description="Polar residues" evidence="3">
    <location>
        <begin position="49"/>
        <end position="59"/>
    </location>
</feature>
<feature type="signal peptide" evidence="4">
    <location>
        <begin position="1"/>
        <end position="32"/>
    </location>
</feature>
<keyword evidence="7" id="KW-1185">Reference proteome</keyword>
<evidence type="ECO:0000313" key="7">
    <source>
        <dbReference type="Proteomes" id="UP001597168"/>
    </source>
</evidence>
<feature type="domain" description="Beta-lactamase class A catalytic" evidence="5">
    <location>
        <begin position="214"/>
        <end position="369"/>
    </location>
</feature>
<feature type="compositionally biased region" description="Basic and acidic residues" evidence="3">
    <location>
        <begin position="106"/>
        <end position="118"/>
    </location>
</feature>
<dbReference type="InterPro" id="IPR000871">
    <property type="entry name" value="Beta-lactam_class-A"/>
</dbReference>
<dbReference type="GO" id="GO:0016787">
    <property type="term" value="F:hydrolase activity"/>
    <property type="evidence" value="ECO:0007669"/>
    <property type="project" value="UniProtKB-KW"/>
</dbReference>